<evidence type="ECO:0000313" key="3">
    <source>
        <dbReference type="Proteomes" id="UP000195402"/>
    </source>
</evidence>
<keyword evidence="1" id="KW-1133">Transmembrane helix</keyword>
<evidence type="ECO:0000313" key="2">
    <source>
        <dbReference type="EMBL" id="OVA17056.1"/>
    </source>
</evidence>
<dbReference type="STRING" id="56857.A0A200R2W5"/>
<accession>A0A200R2W5</accession>
<dbReference type="PANTHER" id="PTHR34201:SF12">
    <property type="entry name" value="PROTEIN TRIGALACTOSYLDIACYLGLYCEROL 5, CHLOROPLASTIC"/>
    <property type="match status" value="1"/>
</dbReference>
<dbReference type="OMA" id="WGSNYIV"/>
<keyword evidence="1" id="KW-0472">Membrane</keyword>
<keyword evidence="1" id="KW-0812">Transmembrane</keyword>
<comment type="caution">
    <text evidence="2">The sequence shown here is derived from an EMBL/GenBank/DDBJ whole genome shotgun (WGS) entry which is preliminary data.</text>
</comment>
<sequence length="90" mass="9625">MEITNFNGIGFGFGFGVGSGFGIGWGFGGMPCRSGFRPWRFMGLGVGFGCGVGFGYGKGFGTGYGIQYWSFEVKFRGTDFNSSKGDNDQH</sequence>
<evidence type="ECO:0000256" key="1">
    <source>
        <dbReference type="SAM" id="Phobius"/>
    </source>
</evidence>
<keyword evidence="3" id="KW-1185">Reference proteome</keyword>
<dbReference type="InterPro" id="IPR053288">
    <property type="entry name" value="TGD_Bridge_Protein"/>
</dbReference>
<gene>
    <name evidence="2" type="ORF">BVC80_9047g5</name>
</gene>
<dbReference type="InParanoid" id="A0A200R2W5"/>
<reference evidence="2 3" key="1">
    <citation type="journal article" date="2017" name="Mol. Plant">
        <title>The Genome of Medicinal Plant Macleaya cordata Provides New Insights into Benzylisoquinoline Alkaloids Metabolism.</title>
        <authorList>
            <person name="Liu X."/>
            <person name="Liu Y."/>
            <person name="Huang P."/>
            <person name="Ma Y."/>
            <person name="Qing Z."/>
            <person name="Tang Q."/>
            <person name="Cao H."/>
            <person name="Cheng P."/>
            <person name="Zheng Y."/>
            <person name="Yuan Z."/>
            <person name="Zhou Y."/>
            <person name="Liu J."/>
            <person name="Tang Z."/>
            <person name="Zhuo Y."/>
            <person name="Zhang Y."/>
            <person name="Yu L."/>
            <person name="Huang J."/>
            <person name="Yang P."/>
            <person name="Peng Q."/>
            <person name="Zhang J."/>
            <person name="Jiang W."/>
            <person name="Zhang Z."/>
            <person name="Lin K."/>
            <person name="Ro D.K."/>
            <person name="Chen X."/>
            <person name="Xiong X."/>
            <person name="Shang Y."/>
            <person name="Huang S."/>
            <person name="Zeng J."/>
        </authorList>
    </citation>
    <scope>NUCLEOTIDE SEQUENCE [LARGE SCALE GENOMIC DNA]</scope>
    <source>
        <strain evidence="3">cv. BLH2017</strain>
        <tissue evidence="2">Root</tissue>
    </source>
</reference>
<name>A0A200R2W5_MACCD</name>
<dbReference type="EMBL" id="MVGT01000454">
    <property type="protein sequence ID" value="OVA17056.1"/>
    <property type="molecule type" value="Genomic_DNA"/>
</dbReference>
<organism evidence="2 3">
    <name type="scientific">Macleaya cordata</name>
    <name type="common">Five-seeded plume-poppy</name>
    <name type="synonym">Bocconia cordata</name>
    <dbReference type="NCBI Taxonomy" id="56857"/>
    <lineage>
        <taxon>Eukaryota</taxon>
        <taxon>Viridiplantae</taxon>
        <taxon>Streptophyta</taxon>
        <taxon>Embryophyta</taxon>
        <taxon>Tracheophyta</taxon>
        <taxon>Spermatophyta</taxon>
        <taxon>Magnoliopsida</taxon>
        <taxon>Ranunculales</taxon>
        <taxon>Papaveraceae</taxon>
        <taxon>Papaveroideae</taxon>
        <taxon>Macleaya</taxon>
    </lineage>
</organism>
<dbReference type="Proteomes" id="UP000195402">
    <property type="component" value="Unassembled WGS sequence"/>
</dbReference>
<proteinExistence type="predicted"/>
<dbReference type="PANTHER" id="PTHR34201">
    <property type="entry name" value="GLYCINE-RICH PROTEIN"/>
    <property type="match status" value="1"/>
</dbReference>
<protein>
    <submittedName>
        <fullName evidence="2">Uncharacterized protein</fullName>
    </submittedName>
</protein>
<feature type="transmembrane region" description="Helical" evidence="1">
    <location>
        <begin position="6"/>
        <end position="27"/>
    </location>
</feature>
<dbReference type="AlphaFoldDB" id="A0A200R2W5"/>
<feature type="transmembrane region" description="Helical" evidence="1">
    <location>
        <begin position="39"/>
        <end position="57"/>
    </location>
</feature>